<sequence length="334" mass="39157">MKTKLLTTILLLATMTLYSQESLISVEYFDSNFHKSDKENYKYKRVIEYYKNYSDIFLITDYFNSGIISMKATSLNKNYPTFEGPRIDYYENGNKRRITYYNNNNMPNGIQTEWYENNVKKSEKDIKWNPKSKTYDIKFLQFWNKEGELTLTNGNGKCEYSDDKISEKGELKDNKKQGIWEGTDLKEKFSFTEIYNEGILVSGISTDKDNNKYPYKEFTEKANPTKGIDDFYQHISKNYKVPNVRGLRGKLYLCFTIDIDGSITDIKVLRDIGDNTGQEAIKTISSYGKWLPEKTRGFPVKTVKTIPIEINGRDINYQEPKFESEMNRNTNPNW</sequence>
<evidence type="ECO:0000259" key="2">
    <source>
        <dbReference type="PROSITE" id="PS52015"/>
    </source>
</evidence>
<feature type="chain" id="PRO_5019119859" description="TonB C-terminal domain-containing protein" evidence="1">
    <location>
        <begin position="20"/>
        <end position="334"/>
    </location>
</feature>
<protein>
    <recommendedName>
        <fullName evidence="2">TonB C-terminal domain-containing protein</fullName>
    </recommendedName>
</protein>
<proteinExistence type="predicted"/>
<dbReference type="GO" id="GO:0055085">
    <property type="term" value="P:transmembrane transport"/>
    <property type="evidence" value="ECO:0007669"/>
    <property type="project" value="InterPro"/>
</dbReference>
<organism evidence="3 4">
    <name type="scientific">Flavobacterium sufflavum</name>
    <dbReference type="NCBI Taxonomy" id="1921138"/>
    <lineage>
        <taxon>Bacteria</taxon>
        <taxon>Pseudomonadati</taxon>
        <taxon>Bacteroidota</taxon>
        <taxon>Flavobacteriia</taxon>
        <taxon>Flavobacteriales</taxon>
        <taxon>Flavobacteriaceae</taxon>
        <taxon>Flavobacterium</taxon>
    </lineage>
</organism>
<dbReference type="Gene3D" id="3.30.1150.10">
    <property type="match status" value="1"/>
</dbReference>
<evidence type="ECO:0000256" key="1">
    <source>
        <dbReference type="SAM" id="SignalP"/>
    </source>
</evidence>
<gene>
    <name evidence="3" type="ORF">EOD40_12620</name>
</gene>
<comment type="caution">
    <text evidence="3">The sequence shown here is derived from an EMBL/GenBank/DDBJ whole genome shotgun (WGS) entry which is preliminary data.</text>
</comment>
<dbReference type="AlphaFoldDB" id="A0A437KR27"/>
<dbReference type="EMBL" id="SACJ01000008">
    <property type="protein sequence ID" value="RVT74359.1"/>
    <property type="molecule type" value="Genomic_DNA"/>
</dbReference>
<name>A0A437KR27_9FLAO</name>
<feature type="domain" description="TonB C-terminal" evidence="2">
    <location>
        <begin position="223"/>
        <end position="317"/>
    </location>
</feature>
<dbReference type="PROSITE" id="PS52015">
    <property type="entry name" value="TONB_CTD"/>
    <property type="match status" value="1"/>
</dbReference>
<keyword evidence="1" id="KW-0732">Signal</keyword>
<dbReference type="InterPro" id="IPR037682">
    <property type="entry name" value="TonB_C"/>
</dbReference>
<accession>A0A437KR27</accession>
<dbReference type="OrthoDB" id="649093at2"/>
<dbReference type="Pfam" id="PF03544">
    <property type="entry name" value="TonB_C"/>
    <property type="match status" value="1"/>
</dbReference>
<dbReference type="RefSeq" id="WP_128196075.1">
    <property type="nucleotide sequence ID" value="NZ_SACJ01000008.1"/>
</dbReference>
<evidence type="ECO:0000313" key="4">
    <source>
        <dbReference type="Proteomes" id="UP000285211"/>
    </source>
</evidence>
<evidence type="ECO:0000313" key="3">
    <source>
        <dbReference type="EMBL" id="RVT74359.1"/>
    </source>
</evidence>
<feature type="signal peptide" evidence="1">
    <location>
        <begin position="1"/>
        <end position="19"/>
    </location>
</feature>
<dbReference type="SUPFAM" id="SSF74653">
    <property type="entry name" value="TolA/TonB C-terminal domain"/>
    <property type="match status" value="1"/>
</dbReference>
<reference evidence="3 4" key="1">
    <citation type="submission" date="2019-01" db="EMBL/GenBank/DDBJ databases">
        <authorList>
            <person name="Chen W.-M."/>
        </authorList>
    </citation>
    <scope>NUCLEOTIDE SEQUENCE [LARGE SCALE GENOMIC DNA]</scope>
    <source>
        <strain evidence="3 4">BBQ-12</strain>
    </source>
</reference>
<dbReference type="Proteomes" id="UP000285211">
    <property type="component" value="Unassembled WGS sequence"/>
</dbReference>
<keyword evidence="4" id="KW-1185">Reference proteome</keyword>